<evidence type="ECO:0000313" key="2">
    <source>
        <dbReference type="EMBL" id="GBG19462.1"/>
    </source>
</evidence>
<organism evidence="2 3">
    <name type="scientific">Nostoc commune NIES-4072</name>
    <dbReference type="NCBI Taxonomy" id="2005467"/>
    <lineage>
        <taxon>Bacteria</taxon>
        <taxon>Bacillati</taxon>
        <taxon>Cyanobacteriota</taxon>
        <taxon>Cyanophyceae</taxon>
        <taxon>Nostocales</taxon>
        <taxon>Nostocaceae</taxon>
        <taxon>Nostoc</taxon>
    </lineage>
</organism>
<reference evidence="2 3" key="1">
    <citation type="submission" date="2017-06" db="EMBL/GenBank/DDBJ databases">
        <title>Genome sequencing of cyanobaciteial culture collection at National Institute for Environmental Studies (NIES).</title>
        <authorList>
            <person name="Hirose Y."/>
            <person name="Shimura Y."/>
            <person name="Fujisawa T."/>
            <person name="Nakamura Y."/>
            <person name="Kawachi M."/>
        </authorList>
    </citation>
    <scope>NUCLEOTIDE SEQUENCE [LARGE SCALE GENOMIC DNA]</scope>
    <source>
        <strain evidence="2 3">NIES-4072</strain>
    </source>
</reference>
<dbReference type="AlphaFoldDB" id="A0A2R5FL13"/>
<feature type="transmembrane region" description="Helical" evidence="1">
    <location>
        <begin position="42"/>
        <end position="62"/>
    </location>
</feature>
<gene>
    <name evidence="2" type="ORF">NIES4072_31300</name>
</gene>
<keyword evidence="1" id="KW-1133">Transmembrane helix</keyword>
<sequence>MIKILEVVSQRKGLVVSTKRSQRGHGGFPQERLTLDWRTRRVISCFCAIAVFIIIVPLHLIFAPLAKRGDATRRVCTHDDNR</sequence>
<evidence type="ECO:0000256" key="1">
    <source>
        <dbReference type="SAM" id="Phobius"/>
    </source>
</evidence>
<name>A0A2R5FL13_NOSCO</name>
<proteinExistence type="predicted"/>
<dbReference type="EMBL" id="BDUD01000001">
    <property type="protein sequence ID" value="GBG19462.1"/>
    <property type="molecule type" value="Genomic_DNA"/>
</dbReference>
<accession>A0A2R5FL13</accession>
<protein>
    <recommendedName>
        <fullName evidence="4">Transmembrane protein</fullName>
    </recommendedName>
</protein>
<dbReference type="Proteomes" id="UP000245124">
    <property type="component" value="Unassembled WGS sequence"/>
</dbReference>
<evidence type="ECO:0008006" key="4">
    <source>
        <dbReference type="Google" id="ProtNLM"/>
    </source>
</evidence>
<evidence type="ECO:0000313" key="3">
    <source>
        <dbReference type="Proteomes" id="UP000245124"/>
    </source>
</evidence>
<keyword evidence="1" id="KW-0472">Membrane</keyword>
<keyword evidence="1" id="KW-0812">Transmembrane</keyword>
<comment type="caution">
    <text evidence="2">The sequence shown here is derived from an EMBL/GenBank/DDBJ whole genome shotgun (WGS) entry which is preliminary data.</text>
</comment>
<keyword evidence="3" id="KW-1185">Reference proteome</keyword>